<gene>
    <name evidence="2" type="ORF">TVAG_426640</name>
</gene>
<keyword evidence="1" id="KW-0460">Magnesium</keyword>
<feature type="binding site" evidence="1">
    <location>
        <position position="332"/>
    </location>
    <ligand>
        <name>Mg(2+)</name>
        <dbReference type="ChEBI" id="CHEBI:18420"/>
        <label>1</label>
    </ligand>
</feature>
<dbReference type="VEuPathDB" id="TrichDB:TVAG_426640"/>
<evidence type="ECO:0000313" key="3">
    <source>
        <dbReference type="Proteomes" id="UP000001542"/>
    </source>
</evidence>
<dbReference type="GO" id="GO:0046872">
    <property type="term" value="F:metal ion binding"/>
    <property type="evidence" value="ECO:0007669"/>
    <property type="project" value="UniProtKB-KW"/>
</dbReference>
<name>A2DYT0_TRIV3</name>
<dbReference type="InterPro" id="IPR036705">
    <property type="entry name" value="Ribosyl_crysJ1_sf"/>
</dbReference>
<feature type="binding site" evidence="1">
    <location>
        <position position="331"/>
    </location>
    <ligand>
        <name>Mg(2+)</name>
        <dbReference type="ChEBI" id="CHEBI:18420"/>
        <label>1</label>
    </ligand>
</feature>
<dbReference type="SUPFAM" id="SSF101478">
    <property type="entry name" value="ADP-ribosylglycohydrolase"/>
    <property type="match status" value="1"/>
</dbReference>
<dbReference type="Gene3D" id="3.80.10.10">
    <property type="entry name" value="Ribonuclease Inhibitor"/>
    <property type="match status" value="1"/>
</dbReference>
<dbReference type="SMR" id="A2DYT0"/>
<reference evidence="2" key="1">
    <citation type="submission" date="2006-10" db="EMBL/GenBank/DDBJ databases">
        <authorList>
            <person name="Amadeo P."/>
            <person name="Zhao Q."/>
            <person name="Wortman J."/>
            <person name="Fraser-Liggett C."/>
            <person name="Carlton J."/>
        </authorList>
    </citation>
    <scope>NUCLEOTIDE SEQUENCE</scope>
    <source>
        <strain evidence="2">G3</strain>
    </source>
</reference>
<dbReference type="InterPro" id="IPR005502">
    <property type="entry name" value="Ribosyl_crysJ1"/>
</dbReference>
<dbReference type="InterPro" id="IPR032675">
    <property type="entry name" value="LRR_dom_sf"/>
</dbReference>
<accession>A2DYT0</accession>
<dbReference type="AlphaFoldDB" id="A2DYT0"/>
<evidence type="ECO:0000313" key="2">
    <source>
        <dbReference type="EMBL" id="EAY14470.1"/>
    </source>
</evidence>
<dbReference type="EMBL" id="DS113270">
    <property type="protein sequence ID" value="EAY14470.1"/>
    <property type="molecule type" value="Genomic_DNA"/>
</dbReference>
<dbReference type="Pfam" id="PF03747">
    <property type="entry name" value="ADP_ribosyl_GH"/>
    <property type="match status" value="1"/>
</dbReference>
<dbReference type="SUPFAM" id="SSF52047">
    <property type="entry name" value="RNI-like"/>
    <property type="match status" value="1"/>
</dbReference>
<dbReference type="KEGG" id="tva:4772480"/>
<comment type="cofactor">
    <cofactor evidence="1">
        <name>Mg(2+)</name>
        <dbReference type="ChEBI" id="CHEBI:18420"/>
    </cofactor>
    <text evidence="1">Binds 2 magnesium ions per subunit.</text>
</comment>
<dbReference type="STRING" id="5722.A2DYT0"/>
<dbReference type="Gene3D" id="1.10.4080.10">
    <property type="entry name" value="ADP-ribosylation/Crystallin J1"/>
    <property type="match status" value="1"/>
</dbReference>
<evidence type="ECO:0000256" key="1">
    <source>
        <dbReference type="PIRSR" id="PIRSR605502-1"/>
    </source>
</evidence>
<dbReference type="InParanoid" id="A2DYT0"/>
<keyword evidence="3" id="KW-1185">Reference proteome</keyword>
<sequence>MYSYAYLEGEPNWRENKDAEGFDFISTDFCSEIIEDFKSLRILRLSKTKIKNLTLKGLPNLEAIELIKCEELLKFTVLNCPKLQAIDASFCTELCSIEGKFPKVEYFSCPAAKISKLPKMPNLLYLNIDWCNNLRRVDIKAFKNLEKFHYLSYDPGEYSLSDISSHPSLRVFQISNTRFTFDKFKSKSKLKFLCFDQSEFKGDPSIIPDSVFVILSRGNTRGVYSELGFLNCDRTMKLLYGPWGIPPNENKILPPVPSVFTPPAEFDLKIASDSIAGAIFGSAMMDMIGLGVEFATRAIAMMNLSHPLDITWTHPWMSTHTSSFTRGTATDDTSQAVLIMRSLVRANVNKTKEEDMIKVGNAFIDIHDFAERLKDWMKEGHVEHRDGGAPDFGSTTGRVLSRQIFVSDPFQVSKEVWEKTVK</sequence>
<dbReference type="OrthoDB" id="2021138at2759"/>
<reference evidence="2" key="2">
    <citation type="journal article" date="2007" name="Science">
        <title>Draft genome sequence of the sexually transmitted pathogen Trichomonas vaginalis.</title>
        <authorList>
            <person name="Carlton J.M."/>
            <person name="Hirt R.P."/>
            <person name="Silva J.C."/>
            <person name="Delcher A.L."/>
            <person name="Schatz M."/>
            <person name="Zhao Q."/>
            <person name="Wortman J.R."/>
            <person name="Bidwell S.L."/>
            <person name="Alsmark U.C.M."/>
            <person name="Besteiro S."/>
            <person name="Sicheritz-Ponten T."/>
            <person name="Noel C.J."/>
            <person name="Dacks J.B."/>
            <person name="Foster P.G."/>
            <person name="Simillion C."/>
            <person name="Van de Peer Y."/>
            <person name="Miranda-Saavedra D."/>
            <person name="Barton G.J."/>
            <person name="Westrop G.D."/>
            <person name="Mueller S."/>
            <person name="Dessi D."/>
            <person name="Fiori P.L."/>
            <person name="Ren Q."/>
            <person name="Paulsen I."/>
            <person name="Zhang H."/>
            <person name="Bastida-Corcuera F.D."/>
            <person name="Simoes-Barbosa A."/>
            <person name="Brown M.T."/>
            <person name="Hayes R.D."/>
            <person name="Mukherjee M."/>
            <person name="Okumura C.Y."/>
            <person name="Schneider R."/>
            <person name="Smith A.J."/>
            <person name="Vanacova S."/>
            <person name="Villalvazo M."/>
            <person name="Haas B.J."/>
            <person name="Pertea M."/>
            <person name="Feldblyum T.V."/>
            <person name="Utterback T.R."/>
            <person name="Shu C.L."/>
            <person name="Osoegawa K."/>
            <person name="de Jong P.J."/>
            <person name="Hrdy I."/>
            <person name="Horvathova L."/>
            <person name="Zubacova Z."/>
            <person name="Dolezal P."/>
            <person name="Malik S.B."/>
            <person name="Logsdon J.M. Jr."/>
            <person name="Henze K."/>
            <person name="Gupta A."/>
            <person name="Wang C.C."/>
            <person name="Dunne R.L."/>
            <person name="Upcroft J.A."/>
            <person name="Upcroft P."/>
            <person name="White O."/>
            <person name="Salzberg S.L."/>
            <person name="Tang P."/>
            <person name="Chiu C.-H."/>
            <person name="Lee Y.-S."/>
            <person name="Embley T.M."/>
            <person name="Coombs G.H."/>
            <person name="Mottram J.C."/>
            <person name="Tachezy J."/>
            <person name="Fraser-Liggett C.M."/>
            <person name="Johnson P.J."/>
        </authorList>
    </citation>
    <scope>NUCLEOTIDE SEQUENCE [LARGE SCALE GENOMIC DNA]</scope>
    <source>
        <strain evidence="2">G3</strain>
    </source>
</reference>
<protein>
    <submittedName>
        <fullName evidence="2">Leucine Rich Repeat family protein</fullName>
    </submittedName>
</protein>
<proteinExistence type="predicted"/>
<dbReference type="Proteomes" id="UP000001542">
    <property type="component" value="Unassembled WGS sequence"/>
</dbReference>
<dbReference type="RefSeq" id="XP_001326693.1">
    <property type="nucleotide sequence ID" value="XM_001326658.1"/>
</dbReference>
<keyword evidence="1" id="KW-0479">Metal-binding</keyword>
<feature type="binding site" evidence="1">
    <location>
        <position position="330"/>
    </location>
    <ligand>
        <name>Mg(2+)</name>
        <dbReference type="ChEBI" id="CHEBI:18420"/>
        <label>1</label>
    </ligand>
</feature>
<organism evidence="2 3">
    <name type="scientific">Trichomonas vaginalis (strain ATCC PRA-98 / G3)</name>
    <dbReference type="NCBI Taxonomy" id="412133"/>
    <lineage>
        <taxon>Eukaryota</taxon>
        <taxon>Metamonada</taxon>
        <taxon>Parabasalia</taxon>
        <taxon>Trichomonadida</taxon>
        <taxon>Trichomonadidae</taxon>
        <taxon>Trichomonas</taxon>
    </lineage>
</organism>
<dbReference type="VEuPathDB" id="TrichDB:TVAGG3_0538390"/>